<dbReference type="VEuPathDB" id="CryptoDB:Cvel_23743"/>
<proteinExistence type="predicted"/>
<dbReference type="EMBL" id="CDMZ01001641">
    <property type="protein sequence ID" value="CEM35536.1"/>
    <property type="molecule type" value="Genomic_DNA"/>
</dbReference>
<organism evidence="2">
    <name type="scientific">Chromera velia CCMP2878</name>
    <dbReference type="NCBI Taxonomy" id="1169474"/>
    <lineage>
        <taxon>Eukaryota</taxon>
        <taxon>Sar</taxon>
        <taxon>Alveolata</taxon>
        <taxon>Colpodellida</taxon>
        <taxon>Chromeraceae</taxon>
        <taxon>Chromera</taxon>
    </lineage>
</organism>
<reference evidence="2" key="1">
    <citation type="submission" date="2014-11" db="EMBL/GenBank/DDBJ databases">
        <authorList>
            <person name="Otto D Thomas"/>
            <person name="Naeem Raeece"/>
        </authorList>
    </citation>
    <scope>NUCLEOTIDE SEQUENCE</scope>
</reference>
<name>A0A0G4GWY0_9ALVE</name>
<dbReference type="AlphaFoldDB" id="A0A0G4GWY0"/>
<sequence>METAMSKLQQRKICLKKREDVSLYQICCMQWDGKSIISSRLSYIIYLSILLAETQNGLFPYTREGKEVGFKVRWRDEKNVERARTFTFAQYGDKAEEEATKLRDEKVSKENSCHWAVRLPEGQSESDGGREAAIPRGEGEKPPGPYKDCLKGISASDLKTGPQSKADVAAIPASEKQRPRKGMTWRESNQT</sequence>
<evidence type="ECO:0000256" key="1">
    <source>
        <dbReference type="SAM" id="MobiDB-lite"/>
    </source>
</evidence>
<gene>
    <name evidence="2" type="ORF">Cvel_23743</name>
</gene>
<protein>
    <submittedName>
        <fullName evidence="2">Uncharacterized protein</fullName>
    </submittedName>
</protein>
<accession>A0A0G4GWY0</accession>
<evidence type="ECO:0000313" key="2">
    <source>
        <dbReference type="EMBL" id="CEM35536.1"/>
    </source>
</evidence>
<feature type="region of interest" description="Disordered" evidence="1">
    <location>
        <begin position="117"/>
        <end position="191"/>
    </location>
</feature>